<proteinExistence type="predicted"/>
<dbReference type="InterPro" id="IPR032466">
    <property type="entry name" value="Metal_Hydrolase"/>
</dbReference>
<dbReference type="InterPro" id="IPR011059">
    <property type="entry name" value="Metal-dep_hydrolase_composite"/>
</dbReference>
<dbReference type="Pfam" id="PF01979">
    <property type="entry name" value="Amidohydro_1"/>
    <property type="match status" value="1"/>
</dbReference>
<organism evidence="2 3">
    <name type="scientific">Dactylosporangium fulvum</name>
    <dbReference type="NCBI Taxonomy" id="53359"/>
    <lineage>
        <taxon>Bacteria</taxon>
        <taxon>Bacillati</taxon>
        <taxon>Actinomycetota</taxon>
        <taxon>Actinomycetes</taxon>
        <taxon>Micromonosporales</taxon>
        <taxon>Micromonosporaceae</taxon>
        <taxon>Dactylosporangium</taxon>
    </lineage>
</organism>
<evidence type="ECO:0000313" key="3">
    <source>
        <dbReference type="Proteomes" id="UP001059617"/>
    </source>
</evidence>
<dbReference type="InterPro" id="IPR051781">
    <property type="entry name" value="Metallo-dep_Hydrolase"/>
</dbReference>
<dbReference type="EMBL" id="CP073720">
    <property type="protein sequence ID" value="UWP86251.1"/>
    <property type="molecule type" value="Genomic_DNA"/>
</dbReference>
<dbReference type="PANTHER" id="PTHR43135:SF3">
    <property type="entry name" value="ALPHA-D-RIBOSE 1-METHYLPHOSPHONATE 5-TRIPHOSPHATE DIPHOSPHATASE"/>
    <property type="match status" value="1"/>
</dbReference>
<dbReference type="Gene3D" id="1.20.58.520">
    <property type="entry name" value="Amidohydrolase"/>
    <property type="match status" value="1"/>
</dbReference>
<dbReference type="SUPFAM" id="SSF51556">
    <property type="entry name" value="Metallo-dependent hydrolases"/>
    <property type="match status" value="1"/>
</dbReference>
<dbReference type="RefSeq" id="WP_259865364.1">
    <property type="nucleotide sequence ID" value="NZ_BAAAST010000018.1"/>
</dbReference>
<accession>A0ABY5WAW2</accession>
<dbReference type="InterPro" id="IPR006680">
    <property type="entry name" value="Amidohydro-rel"/>
</dbReference>
<dbReference type="SUPFAM" id="SSF51338">
    <property type="entry name" value="Composite domain of metallo-dependent hydrolases"/>
    <property type="match status" value="1"/>
</dbReference>
<dbReference type="Gene3D" id="3.30.110.90">
    <property type="entry name" value="Amidohydrolase"/>
    <property type="match status" value="1"/>
</dbReference>
<evidence type="ECO:0000313" key="2">
    <source>
        <dbReference type="EMBL" id="UWP86251.1"/>
    </source>
</evidence>
<dbReference type="Proteomes" id="UP001059617">
    <property type="component" value="Chromosome"/>
</dbReference>
<feature type="domain" description="Amidohydrolase-related" evidence="1">
    <location>
        <begin position="46"/>
        <end position="353"/>
    </location>
</feature>
<gene>
    <name evidence="2" type="ORF">Dfulv_19205</name>
</gene>
<sequence>MRTEVRNVRVFDGRQLHPPDTIVIDGERFGGGTGEPRVVDGEGAVALPGLIDAHVHLDRRTTLERLARFGVTTALDMACGPPELVEALRISRGLTDIRSAGIPAIAPGSWHTRIPVLGERGVVNGVEEAERFVAGRLAEGSDYLKIIISDPEPSHDQATLNALVTATHRRSRQVVAHVTSGEAVAKALRAGVDILTHAPLDQPLGRDAADRMAIDGQELIPTLTMMEGVVAASAQSGALYPGASYAAARDSVSIAYRAGVPILAGTDANSTPEAPAHPSHGDSLHHELELLVDAGLSALDALRAATVLPAIHFGLIDRGAIEPGHRADLVLVDGDPLHDIRATRSITRVWCGGVEHTPAELAGTL</sequence>
<dbReference type="Gene3D" id="3.40.50.10910">
    <property type="entry name" value="Amidohydrolase"/>
    <property type="match status" value="1"/>
</dbReference>
<name>A0ABY5WAW2_9ACTN</name>
<dbReference type="PANTHER" id="PTHR43135">
    <property type="entry name" value="ALPHA-D-RIBOSE 1-METHYLPHOSPHONATE 5-TRIPHOSPHATE DIPHOSPHATASE"/>
    <property type="match status" value="1"/>
</dbReference>
<reference evidence="2" key="1">
    <citation type="submission" date="2021-04" db="EMBL/GenBank/DDBJ databases">
        <authorList>
            <person name="Hartkoorn R.C."/>
            <person name="Beaudoing E."/>
            <person name="Hot D."/>
        </authorList>
    </citation>
    <scope>NUCLEOTIDE SEQUENCE</scope>
    <source>
        <strain evidence="2">NRRL B-16292</strain>
    </source>
</reference>
<protein>
    <submittedName>
        <fullName evidence="2">Amidohydrolase family protein</fullName>
    </submittedName>
</protein>
<dbReference type="Gene3D" id="2.30.40.10">
    <property type="entry name" value="Urease, subunit C, domain 1"/>
    <property type="match status" value="1"/>
</dbReference>
<keyword evidence="3" id="KW-1185">Reference proteome</keyword>
<reference evidence="2" key="2">
    <citation type="submission" date="2022-09" db="EMBL/GenBank/DDBJ databases">
        <title>Biosynthetic gene clusters of Dactylosporangioum fulvum.</title>
        <authorList>
            <person name="Caradec T."/>
        </authorList>
    </citation>
    <scope>NUCLEOTIDE SEQUENCE</scope>
    <source>
        <strain evidence="2">NRRL B-16292</strain>
    </source>
</reference>
<evidence type="ECO:0000259" key="1">
    <source>
        <dbReference type="Pfam" id="PF01979"/>
    </source>
</evidence>